<dbReference type="EMBL" id="RBNJ01004924">
    <property type="protein sequence ID" value="RUS29620.1"/>
    <property type="molecule type" value="Genomic_DNA"/>
</dbReference>
<dbReference type="SMART" id="SM00369">
    <property type="entry name" value="LRR_TYP"/>
    <property type="match status" value="4"/>
</dbReference>
<evidence type="ECO:0000256" key="2">
    <source>
        <dbReference type="ARBA" id="ARBA00022737"/>
    </source>
</evidence>
<keyword evidence="1" id="KW-0433">Leucine-rich repeat</keyword>
<evidence type="ECO:0000313" key="4">
    <source>
        <dbReference type="Proteomes" id="UP000274822"/>
    </source>
</evidence>
<dbReference type="AlphaFoldDB" id="A0A433QIG5"/>
<dbReference type="PANTHER" id="PTHR48051:SF1">
    <property type="entry name" value="RAS SUPPRESSOR PROTEIN 1"/>
    <property type="match status" value="1"/>
</dbReference>
<sequence length="545" mass="59987">MLCALLGCVRYVLARRNRSEISLRRLTLPLPLCTSLPPPSTFPASNAIRRHQEILAARRKAEEDALDPPTKQMCPWCKGTIPYGAIRCQLCTSIVCEKIPPQYIEATRYRTFNMANQPAAAAADITSSQPPAAADITPSQAPPTAVTNNVRNMAAESLIDLHNRDIWGLIEPLVPSSALRQDAMAQTDKHSVVLWYLHAHTATHCITREPNPDYINHNTQRDHTKPVPKKTVTFKTSKINLKGKGIHEVIIPAPAIPHLLTLRALRLESNHLATLPLHLFHLTGLYELNLAHNRLINLPPELGLLTSLRELFVHNNALTDLPPQIGLLTHLTHLDITTNKLRYLPAEIARLGNLQKFWAEGNWFPDSSTLWGSEIGDADHHIDDSVARIFPPLPRRQPLRLTAICAQIVGTALSTSPHHYCDPSPSPSPSITPTDTTPTCTNHAPDLLPHTTLTFVQPPGGHPSLAIPCARCGAALFHAGVPLVEGGVRKCGTCVTVVHRVCGQACWTGMRFRLEGVVRWEERMTLGRSSVAGGEGRRRRGEGEV</sequence>
<proteinExistence type="predicted"/>
<dbReference type="InterPro" id="IPR003591">
    <property type="entry name" value="Leu-rich_rpt_typical-subtyp"/>
</dbReference>
<gene>
    <name evidence="3" type="ORF">BC938DRAFT_480444</name>
</gene>
<dbReference type="GO" id="GO:0005737">
    <property type="term" value="C:cytoplasm"/>
    <property type="evidence" value="ECO:0007669"/>
    <property type="project" value="TreeGrafter"/>
</dbReference>
<dbReference type="InterPro" id="IPR050216">
    <property type="entry name" value="LRR_domain-containing"/>
</dbReference>
<dbReference type="PANTHER" id="PTHR48051">
    <property type="match status" value="1"/>
</dbReference>
<protein>
    <submittedName>
        <fullName evidence="3">Uncharacterized protein</fullName>
    </submittedName>
</protein>
<dbReference type="InterPro" id="IPR032675">
    <property type="entry name" value="LRR_dom_sf"/>
</dbReference>
<dbReference type="InterPro" id="IPR001611">
    <property type="entry name" value="Leu-rich_rpt"/>
</dbReference>
<reference evidence="3 4" key="1">
    <citation type="journal article" date="2018" name="New Phytol.">
        <title>Phylogenomics of Endogonaceae and evolution of mycorrhizas within Mucoromycota.</title>
        <authorList>
            <person name="Chang Y."/>
            <person name="Desiro A."/>
            <person name="Na H."/>
            <person name="Sandor L."/>
            <person name="Lipzen A."/>
            <person name="Clum A."/>
            <person name="Barry K."/>
            <person name="Grigoriev I.V."/>
            <person name="Martin F.M."/>
            <person name="Stajich J.E."/>
            <person name="Smith M.E."/>
            <person name="Bonito G."/>
            <person name="Spatafora J.W."/>
        </authorList>
    </citation>
    <scope>NUCLEOTIDE SEQUENCE [LARGE SCALE GENOMIC DNA]</scope>
    <source>
        <strain evidence="3 4">AD002</strain>
    </source>
</reference>
<dbReference type="SUPFAM" id="SSF52058">
    <property type="entry name" value="L domain-like"/>
    <property type="match status" value="1"/>
</dbReference>
<dbReference type="Proteomes" id="UP000274822">
    <property type="component" value="Unassembled WGS sequence"/>
</dbReference>
<evidence type="ECO:0000313" key="3">
    <source>
        <dbReference type="EMBL" id="RUS29620.1"/>
    </source>
</evidence>
<dbReference type="PROSITE" id="PS51450">
    <property type="entry name" value="LRR"/>
    <property type="match status" value="2"/>
</dbReference>
<comment type="caution">
    <text evidence="3">The sequence shown here is derived from an EMBL/GenBank/DDBJ whole genome shotgun (WGS) entry which is preliminary data.</text>
</comment>
<name>A0A433QIG5_9FUNG</name>
<evidence type="ECO:0000256" key="1">
    <source>
        <dbReference type="ARBA" id="ARBA00022614"/>
    </source>
</evidence>
<keyword evidence="4" id="KW-1185">Reference proteome</keyword>
<accession>A0A433QIG5</accession>
<organism evidence="3 4">
    <name type="scientific">Jimgerdemannia flammicorona</name>
    <dbReference type="NCBI Taxonomy" id="994334"/>
    <lineage>
        <taxon>Eukaryota</taxon>
        <taxon>Fungi</taxon>
        <taxon>Fungi incertae sedis</taxon>
        <taxon>Mucoromycota</taxon>
        <taxon>Mucoromycotina</taxon>
        <taxon>Endogonomycetes</taxon>
        <taxon>Endogonales</taxon>
        <taxon>Endogonaceae</taxon>
        <taxon>Jimgerdemannia</taxon>
    </lineage>
</organism>
<dbReference type="Gene3D" id="3.80.10.10">
    <property type="entry name" value="Ribonuclease Inhibitor"/>
    <property type="match status" value="1"/>
</dbReference>
<keyword evidence="2" id="KW-0677">Repeat</keyword>